<protein>
    <recommendedName>
        <fullName evidence="7">Probable cytosol aminopeptidase</fullName>
    </recommendedName>
    <alternativeName>
        <fullName evidence="8">Leucine aminopeptidase</fullName>
    </alternativeName>
    <alternativeName>
        <fullName evidence="5">Leucyl aminopeptidase</fullName>
    </alternativeName>
</protein>
<evidence type="ECO:0000256" key="8">
    <source>
        <dbReference type="ARBA" id="ARBA00050061"/>
    </source>
</evidence>
<comment type="function">
    <text evidence="6">Presumably involved in the processing and regular turnover of intracellular proteins. Catalyzes the removal of unsubstituted N-terminal amino acids from various peptides.</text>
</comment>
<organism evidence="10 11">
    <name type="scientific">Entomoplasma ellychniae</name>
    <dbReference type="NCBI Taxonomy" id="2114"/>
    <lineage>
        <taxon>Bacteria</taxon>
        <taxon>Bacillati</taxon>
        <taxon>Mycoplasmatota</taxon>
        <taxon>Mollicutes</taxon>
        <taxon>Entomoplasmatales</taxon>
        <taxon>Entomoplasmataceae</taxon>
        <taxon>Entomoplasma</taxon>
    </lineage>
</organism>
<dbReference type="RefSeq" id="WP_104205939.1">
    <property type="nucleotide sequence ID" value="NZ_PHND01000001.1"/>
</dbReference>
<dbReference type="PANTHER" id="PTHR11963">
    <property type="entry name" value="LEUCINE AMINOPEPTIDASE-RELATED"/>
    <property type="match status" value="1"/>
</dbReference>
<evidence type="ECO:0000313" key="10">
    <source>
        <dbReference type="EMBL" id="PPE04854.1"/>
    </source>
</evidence>
<dbReference type="PANTHER" id="PTHR11963:SF23">
    <property type="entry name" value="CYTOSOL AMINOPEPTIDASE"/>
    <property type="match status" value="1"/>
</dbReference>
<keyword evidence="11" id="KW-1185">Reference proteome</keyword>
<dbReference type="SUPFAM" id="SSF53187">
    <property type="entry name" value="Zn-dependent exopeptidases"/>
    <property type="match status" value="1"/>
</dbReference>
<dbReference type="GO" id="GO:0006508">
    <property type="term" value="P:proteolysis"/>
    <property type="evidence" value="ECO:0007669"/>
    <property type="project" value="UniProtKB-KW"/>
</dbReference>
<keyword evidence="2 10" id="KW-0031">Aminopeptidase</keyword>
<reference evidence="10 11" key="1">
    <citation type="submission" date="2017-11" db="EMBL/GenBank/DDBJ databases">
        <title>Genome sequence of Entomoplasma ellychniae ELCN-1 (ATCC 43707).</title>
        <authorList>
            <person name="Lo W.-S."/>
            <person name="Gasparich G.E."/>
            <person name="Kuo C.-H."/>
        </authorList>
    </citation>
    <scope>NUCLEOTIDE SEQUENCE [LARGE SCALE GENOMIC DNA]</scope>
    <source>
        <strain evidence="10 11">ELCN-1</strain>
    </source>
</reference>
<evidence type="ECO:0000313" key="11">
    <source>
        <dbReference type="Proteomes" id="UP000239010"/>
    </source>
</evidence>
<evidence type="ECO:0000259" key="9">
    <source>
        <dbReference type="Pfam" id="PF00883"/>
    </source>
</evidence>
<sequence length="447" mass="49130">MIKLNSTNYKTTVKFTTKENKLNLLNDEVGAINLLSATNEIFIVLDSKENAYEQLVKTLFATIEKYQINLNVDFDTLKPIFKSDLEKSFSDLYSALSFSGHAMENYKKEKIKQFEFNIISKEKISSFEVNEKAKAEAVNYARDLQETPPNIGTSVYYANKIKKDAEKIAGVKVTILGKAESKKLNMNLLLAVNAGSLIEAQVVIVEYCSDAKLPKTGLVGKGITFDSGGYNLKPAQHMKGMKFDMSGAAIVISTVMALAKSKSKANVVAVGLFTDNRIGYTATFPDSVITAMNGKTVVIEDTDAEGRLVLADGLTYAAKELKVDQLIDVATLTGAVAYALGRTTGIFSHNEKLIEDVNKASLKTNEVVWRLPILPRHLKQLQKDARGYADLTSCAKVYGEDSSYAAAFLNEFTESKPYLHLDVAGSADIEQKAQGVMVKTLFELLKK</sequence>
<gene>
    <name evidence="10" type="primary">pepA</name>
    <name evidence="10" type="ORF">EELLY_v1c05350</name>
</gene>
<dbReference type="AlphaFoldDB" id="A0A8E2QYY9"/>
<comment type="caution">
    <text evidence="10">The sequence shown here is derived from an EMBL/GenBank/DDBJ whole genome shotgun (WGS) entry which is preliminary data.</text>
</comment>
<dbReference type="GO" id="GO:0070006">
    <property type="term" value="F:metalloaminopeptidase activity"/>
    <property type="evidence" value="ECO:0007669"/>
    <property type="project" value="InterPro"/>
</dbReference>
<feature type="domain" description="Cytosol aminopeptidase" evidence="9">
    <location>
        <begin position="139"/>
        <end position="441"/>
    </location>
</feature>
<dbReference type="GO" id="GO:0030145">
    <property type="term" value="F:manganese ion binding"/>
    <property type="evidence" value="ECO:0007669"/>
    <property type="project" value="InterPro"/>
</dbReference>
<comment type="similarity">
    <text evidence="1">Belongs to the peptidase M17 family.</text>
</comment>
<evidence type="ECO:0000256" key="5">
    <source>
        <dbReference type="ARBA" id="ARBA00033172"/>
    </source>
</evidence>
<proteinExistence type="inferred from homology"/>
<name>A0A8E2QYY9_9MOLU</name>
<evidence type="ECO:0000256" key="7">
    <source>
        <dbReference type="ARBA" id="ARBA00050021"/>
    </source>
</evidence>
<dbReference type="InterPro" id="IPR011356">
    <property type="entry name" value="Leucine_aapep/pepB"/>
</dbReference>
<evidence type="ECO:0000256" key="1">
    <source>
        <dbReference type="ARBA" id="ARBA00009528"/>
    </source>
</evidence>
<dbReference type="EMBL" id="PHND01000001">
    <property type="protein sequence ID" value="PPE04854.1"/>
    <property type="molecule type" value="Genomic_DNA"/>
</dbReference>
<dbReference type="Proteomes" id="UP000239010">
    <property type="component" value="Unassembled WGS sequence"/>
</dbReference>
<evidence type="ECO:0000256" key="4">
    <source>
        <dbReference type="ARBA" id="ARBA00022801"/>
    </source>
</evidence>
<keyword evidence="4" id="KW-0378">Hydrolase</keyword>
<dbReference type="Pfam" id="PF00883">
    <property type="entry name" value="Peptidase_M17"/>
    <property type="match status" value="1"/>
</dbReference>
<dbReference type="GO" id="GO:0005737">
    <property type="term" value="C:cytoplasm"/>
    <property type="evidence" value="ECO:0007669"/>
    <property type="project" value="InterPro"/>
</dbReference>
<evidence type="ECO:0000256" key="3">
    <source>
        <dbReference type="ARBA" id="ARBA00022670"/>
    </source>
</evidence>
<dbReference type="PRINTS" id="PR00481">
    <property type="entry name" value="LAMNOPPTDASE"/>
</dbReference>
<evidence type="ECO:0000256" key="6">
    <source>
        <dbReference type="ARBA" id="ARBA00049972"/>
    </source>
</evidence>
<accession>A0A8E2QYY9</accession>
<evidence type="ECO:0000256" key="2">
    <source>
        <dbReference type="ARBA" id="ARBA00022438"/>
    </source>
</evidence>
<dbReference type="InterPro" id="IPR000819">
    <property type="entry name" value="Peptidase_M17_C"/>
</dbReference>
<dbReference type="Gene3D" id="3.40.630.10">
    <property type="entry name" value="Zn peptidases"/>
    <property type="match status" value="1"/>
</dbReference>
<keyword evidence="3" id="KW-0645">Protease</keyword>
<dbReference type="CDD" id="cd00433">
    <property type="entry name" value="Peptidase_M17"/>
    <property type="match status" value="1"/>
</dbReference>